<dbReference type="Proteomes" id="UP000035909">
    <property type="component" value="Unassembled WGS sequence"/>
</dbReference>
<evidence type="ECO:0000256" key="2">
    <source>
        <dbReference type="ARBA" id="ARBA00015553"/>
    </source>
</evidence>
<feature type="domain" description="RecA family profile 2" evidence="6">
    <location>
        <begin position="208"/>
        <end position="282"/>
    </location>
</feature>
<dbReference type="InterPro" id="IPR027417">
    <property type="entry name" value="P-loop_NTPase"/>
</dbReference>
<dbReference type="PANTHER" id="PTHR45900">
    <property type="entry name" value="RECA"/>
    <property type="match status" value="1"/>
</dbReference>
<dbReference type="InterPro" id="IPR049428">
    <property type="entry name" value="RecA-like_N"/>
</dbReference>
<dbReference type="GO" id="GO:0008094">
    <property type="term" value="F:ATP-dependent activity, acting on DNA"/>
    <property type="evidence" value="ECO:0007669"/>
    <property type="project" value="InterPro"/>
</dbReference>
<dbReference type="STRING" id="320778.ABT57_06610"/>
<dbReference type="Pfam" id="PF00154">
    <property type="entry name" value="RecA_N"/>
    <property type="match status" value="1"/>
</dbReference>
<name>A0A0J1HF43_9GAMM</name>
<evidence type="ECO:0000256" key="4">
    <source>
        <dbReference type="ARBA" id="ARBA00022840"/>
    </source>
</evidence>
<dbReference type="PATRIC" id="fig|320778.3.peg.1422"/>
<gene>
    <name evidence="7" type="ORF">ABT57_06610</name>
</gene>
<evidence type="ECO:0000313" key="7">
    <source>
        <dbReference type="EMBL" id="KLV10240.1"/>
    </source>
</evidence>
<evidence type="ECO:0000259" key="6">
    <source>
        <dbReference type="PROSITE" id="PS50163"/>
    </source>
</evidence>
<dbReference type="GO" id="GO:0005524">
    <property type="term" value="F:ATP binding"/>
    <property type="evidence" value="ECO:0007669"/>
    <property type="project" value="UniProtKB-KW"/>
</dbReference>
<proteinExistence type="inferred from homology"/>
<comment type="caution">
    <text evidence="7">The sequence shown here is derived from an EMBL/GenBank/DDBJ whole genome shotgun (WGS) entry which is preliminary data.</text>
</comment>
<evidence type="ECO:0000256" key="3">
    <source>
        <dbReference type="ARBA" id="ARBA00022741"/>
    </source>
</evidence>
<keyword evidence="3" id="KW-0547">Nucleotide-binding</keyword>
<sequence length="344" mass="37712">MAVSPLAAALKKAVGGNDTIQGVKVWLSTGFPPLNKAISGSYRGGFPSGRIIEMFGPSSAGKTLLATQAMISVQRMGGIAVFLDHENSFVSELAAKYGLNIDEDDGQWVYKQPDTFEDSVELTGKLLKTVRENKLIPDEAPIIIVYDSLASMVPRSKFAKMEAGDDLGMNDNTALARATAANFPTLAAWARKYNCCMLFLNQIRTKIGVMFGDPTTSPGGNAPEFYASVRIKLGRSQIKEGSEKTGQSIGAECIKNKVSEPFQRATWDYYFDTDRGFDVIGSSIDHLCEVGILEKSSGYIKYGEKKYRRKELVSFFEERGVEAMLPLFDKAEKKTALVEASEEE</sequence>
<evidence type="ECO:0000313" key="8">
    <source>
        <dbReference type="Proteomes" id="UP000035909"/>
    </source>
</evidence>
<dbReference type="PANTHER" id="PTHR45900:SF1">
    <property type="entry name" value="MITOCHONDRIAL DNA REPAIR PROTEIN RECA HOMOLOG-RELATED"/>
    <property type="match status" value="1"/>
</dbReference>
<dbReference type="SUPFAM" id="SSF52540">
    <property type="entry name" value="P-loop containing nucleoside triphosphate hydrolases"/>
    <property type="match status" value="1"/>
</dbReference>
<reference evidence="7 8" key="1">
    <citation type="submission" date="2015-05" db="EMBL/GenBank/DDBJ databases">
        <title>Photobacterium galathea sp. nov.</title>
        <authorList>
            <person name="Machado H."/>
            <person name="Gram L."/>
        </authorList>
    </citation>
    <scope>NUCLEOTIDE SEQUENCE [LARGE SCALE GENOMIC DNA]</scope>
    <source>
        <strain evidence="7 8">DSM 22954</strain>
    </source>
</reference>
<dbReference type="GO" id="GO:0005829">
    <property type="term" value="C:cytosol"/>
    <property type="evidence" value="ECO:0007669"/>
    <property type="project" value="TreeGrafter"/>
</dbReference>
<evidence type="ECO:0000256" key="5">
    <source>
        <dbReference type="ARBA" id="ARBA00023172"/>
    </source>
</evidence>
<dbReference type="InterPro" id="IPR020587">
    <property type="entry name" value="RecA_monomer-monomer_interface"/>
</dbReference>
<dbReference type="PROSITE" id="PS50163">
    <property type="entry name" value="RECA_3"/>
    <property type="match status" value="1"/>
</dbReference>
<protein>
    <recommendedName>
        <fullName evidence="2">Protein RecA</fullName>
    </recommendedName>
</protein>
<keyword evidence="8" id="KW-1185">Reference proteome</keyword>
<dbReference type="InterPro" id="IPR013765">
    <property type="entry name" value="DNA_recomb/repair_RecA"/>
</dbReference>
<accession>A0A0J1HF43</accession>
<comment type="similarity">
    <text evidence="1">Belongs to the RecA family.</text>
</comment>
<dbReference type="RefSeq" id="WP_047884403.1">
    <property type="nucleotide sequence ID" value="NZ_LDOU01000006.1"/>
</dbReference>
<dbReference type="GO" id="GO:0006310">
    <property type="term" value="P:DNA recombination"/>
    <property type="evidence" value="ECO:0007669"/>
    <property type="project" value="UniProtKB-KW"/>
</dbReference>
<dbReference type="AlphaFoldDB" id="A0A0J1HF43"/>
<evidence type="ECO:0000256" key="1">
    <source>
        <dbReference type="ARBA" id="ARBA00009391"/>
    </source>
</evidence>
<dbReference type="PRINTS" id="PR00142">
    <property type="entry name" value="RECA"/>
</dbReference>
<dbReference type="OrthoDB" id="9156496at2"/>
<dbReference type="GO" id="GO:0003697">
    <property type="term" value="F:single-stranded DNA binding"/>
    <property type="evidence" value="ECO:0007669"/>
    <property type="project" value="InterPro"/>
</dbReference>
<keyword evidence="5" id="KW-0233">DNA recombination</keyword>
<dbReference type="GO" id="GO:0006281">
    <property type="term" value="P:DNA repair"/>
    <property type="evidence" value="ECO:0007669"/>
    <property type="project" value="InterPro"/>
</dbReference>
<organism evidence="7 8">
    <name type="scientific">Photobacterium ganghwense</name>
    <dbReference type="NCBI Taxonomy" id="320778"/>
    <lineage>
        <taxon>Bacteria</taxon>
        <taxon>Pseudomonadati</taxon>
        <taxon>Pseudomonadota</taxon>
        <taxon>Gammaproteobacteria</taxon>
        <taxon>Vibrionales</taxon>
        <taxon>Vibrionaceae</taxon>
        <taxon>Photobacterium</taxon>
    </lineage>
</organism>
<dbReference type="EMBL" id="LDOU01000006">
    <property type="protein sequence ID" value="KLV10240.1"/>
    <property type="molecule type" value="Genomic_DNA"/>
</dbReference>
<keyword evidence="4" id="KW-0067">ATP-binding</keyword>
<dbReference type="Gene3D" id="3.40.50.300">
    <property type="entry name" value="P-loop containing nucleotide triphosphate hydrolases"/>
    <property type="match status" value="1"/>
</dbReference>